<dbReference type="EMBL" id="CAJMWV010000977">
    <property type="protein sequence ID" value="CAE6422976.1"/>
    <property type="molecule type" value="Genomic_DNA"/>
</dbReference>
<dbReference type="Pfam" id="PF13364">
    <property type="entry name" value="BetaGal_ABD2"/>
    <property type="match status" value="3"/>
</dbReference>
<keyword evidence="6" id="KW-0325">Glycoprotein</keyword>
<evidence type="ECO:0000256" key="1">
    <source>
        <dbReference type="ARBA" id="ARBA00001412"/>
    </source>
</evidence>
<dbReference type="Pfam" id="PF01301">
    <property type="entry name" value="Glyco_hydro_35"/>
    <property type="match status" value="1"/>
</dbReference>
<dbReference type="InterPro" id="IPR025972">
    <property type="entry name" value="BetaGal_dom3"/>
</dbReference>
<dbReference type="SUPFAM" id="SSF51445">
    <property type="entry name" value="(Trans)glycosidases"/>
    <property type="match status" value="1"/>
</dbReference>
<dbReference type="AlphaFoldDB" id="A0A8H2XBR4"/>
<dbReference type="Gene3D" id="2.60.390.10">
    <property type="entry name" value="Beta-galactosidase, domain 3"/>
    <property type="match status" value="1"/>
</dbReference>
<evidence type="ECO:0000256" key="8">
    <source>
        <dbReference type="RuleBase" id="RU003679"/>
    </source>
</evidence>
<dbReference type="InterPro" id="IPR037110">
    <property type="entry name" value="Betagal_dom2_sf"/>
</dbReference>
<dbReference type="SUPFAM" id="SSF49785">
    <property type="entry name" value="Galactose-binding domain-like"/>
    <property type="match status" value="2"/>
</dbReference>
<evidence type="ECO:0000256" key="2">
    <source>
        <dbReference type="ARBA" id="ARBA00009809"/>
    </source>
</evidence>
<accession>A0A8H2XBR4</accession>
<evidence type="ECO:0000256" key="6">
    <source>
        <dbReference type="ARBA" id="ARBA00023180"/>
    </source>
</evidence>
<dbReference type="GO" id="GO:0004565">
    <property type="term" value="F:beta-galactosidase activity"/>
    <property type="evidence" value="ECO:0007669"/>
    <property type="project" value="UniProtKB-EC"/>
</dbReference>
<protein>
    <recommendedName>
        <fullName evidence="3">beta-galactosidase</fullName>
        <ecNumber evidence="3">3.2.1.23</ecNumber>
    </recommendedName>
</protein>
<dbReference type="EC" id="3.2.1.23" evidence="3"/>
<comment type="catalytic activity">
    <reaction evidence="1">
        <text>Hydrolysis of terminal non-reducing beta-D-galactose residues in beta-D-galactosides.</text>
        <dbReference type="EC" id="3.2.1.23"/>
    </reaction>
</comment>
<dbReference type="Pfam" id="PF10435">
    <property type="entry name" value="BetaGal_dom2"/>
    <property type="match status" value="1"/>
</dbReference>
<evidence type="ECO:0000256" key="7">
    <source>
        <dbReference type="ARBA" id="ARBA00023295"/>
    </source>
</evidence>
<keyword evidence="4 9" id="KW-0732">Signal</keyword>
<dbReference type="Gene3D" id="3.20.20.80">
    <property type="entry name" value="Glycosidases"/>
    <property type="match status" value="1"/>
</dbReference>
<dbReference type="GO" id="GO:0005975">
    <property type="term" value="P:carbohydrate metabolic process"/>
    <property type="evidence" value="ECO:0007669"/>
    <property type="project" value="InterPro"/>
</dbReference>
<dbReference type="SMART" id="SM01029">
    <property type="entry name" value="BetaGal_dom2"/>
    <property type="match status" value="1"/>
</dbReference>
<evidence type="ECO:0000256" key="5">
    <source>
        <dbReference type="ARBA" id="ARBA00022801"/>
    </source>
</evidence>
<dbReference type="InterPro" id="IPR017853">
    <property type="entry name" value="GH"/>
</dbReference>
<feature type="chain" id="PRO_5034986321" description="beta-galactosidase" evidence="9">
    <location>
        <begin position="21"/>
        <end position="1057"/>
    </location>
</feature>
<dbReference type="InterPro" id="IPR018954">
    <property type="entry name" value="Betagal_dom2"/>
</dbReference>
<evidence type="ECO:0000256" key="3">
    <source>
        <dbReference type="ARBA" id="ARBA00012756"/>
    </source>
</evidence>
<evidence type="ECO:0000313" key="12">
    <source>
        <dbReference type="Proteomes" id="UP000663831"/>
    </source>
</evidence>
<feature type="signal peptide" evidence="9">
    <location>
        <begin position="1"/>
        <end position="20"/>
    </location>
</feature>
<dbReference type="PRINTS" id="PR00742">
    <property type="entry name" value="GLHYDRLASE35"/>
</dbReference>
<dbReference type="Gene3D" id="2.102.20.10">
    <property type="entry name" value="Beta-galactosidase, domain 2"/>
    <property type="match status" value="1"/>
</dbReference>
<dbReference type="SUPFAM" id="SSF51011">
    <property type="entry name" value="Glycosyl hydrolase domain"/>
    <property type="match status" value="1"/>
</dbReference>
<sequence>MRLAASLGVALGLASVAVQAQTNTTQWPVHDTGLSKVVQWDHYSYVNVTLKSFLYLNGLSKVVQWDHYSLIVNGERLFVWSGEFHYWRIPVPELWADVLEKIKAAGFNAVSVYGNWGYHSASPDALDFESGAHNFESILDICKKIGLYVIWRAGPYVNAETTAGGFALWATTGAYGALRNNDTRYTDAWMPYMKQYTSILEKHQITKGGNLVVFQIENEISGQRLSSGAPNWPLIAYMQNLEKTSRESGLVIPFFTNAPNMNGKSWSKDYDSNGAQDIYGVDSYPSCWSCNLDECGNVKPFTVVSYHEHFNEVSPTQPSFLPEFQGGSYNPWGGPQGGCASNMGPDFANVFYRHNIAERVSMMSLYMLFGEPLLTRIQLNRGPGGLATNLLGTSYDYSSPISESRQIGQKYYETKLLGMFIRAAKDITKLDRIAASTNYTTNKLISATELRNPDTQAAFYVTIHATSSDTTKDNFQLKVSTSAGSLTLPTAGNITLNGRDSKIIVTDFKAGNATLLYSTAEILSHATLDGRDYLALWLPENESGEFVVKGGSKSQKVLAGPAAKFTSSSNGLVVSYTQTSAVGVISFDSFTAVLVPRSTAWKFWAPPLTASPVAPANQLIWASGPYLVRSASLSKQSSLLEITGDADSATPIEIWAPKSVTALHWNGQKLSFKKTAYGTLVGTTPSLDITAAKVSEKLKGTLTGWKVADGLPERFANYSDAGAGWVAANHTSTPNPTKPSGSGPVLYADDYGFHLGNILWRGRFNGKATGAQLSVQGGTASGWSAWLNGDYIGRQLPRRSSVCAWQPLALILQRNRTRWRKRLACPPGTDHSGHDQRADALLPRGILSASLAGASNGFTSWRVAGNAGGQKNIDPIRGPIAEGGLHAERLGWHLPGFDDSKWTAGSPSDGVQGAGVAFYRTQVDLSKVIDKRGYDVALEFIINAPQGTQVRAQLYVNGQVFRSSFYLDRTLTCHENRYQYGKFVKQVGNQIAFPVPPGILNIRGKNTIGLSVWSQSAQGAKVSIEWNVLGVYESGFNADIDAAYLQPGWTAERLAYA</sequence>
<keyword evidence="5" id="KW-0378">Hydrolase</keyword>
<feature type="domain" description="Beta-galactosidase" evidence="10">
    <location>
        <begin position="426"/>
        <end position="603"/>
    </location>
</feature>
<proteinExistence type="inferred from homology"/>
<evidence type="ECO:0000313" key="11">
    <source>
        <dbReference type="EMBL" id="CAE6422976.1"/>
    </source>
</evidence>
<dbReference type="InterPro" id="IPR001944">
    <property type="entry name" value="Glycoside_Hdrlase_35"/>
</dbReference>
<comment type="similarity">
    <text evidence="2 8">Belongs to the glycosyl hydrolase 35 family.</text>
</comment>
<dbReference type="FunFam" id="3.20.20.80:FF:000040">
    <property type="entry name" value="Beta-galactosidase A"/>
    <property type="match status" value="1"/>
</dbReference>
<keyword evidence="7" id="KW-0326">Glycosidase</keyword>
<evidence type="ECO:0000256" key="9">
    <source>
        <dbReference type="SAM" id="SignalP"/>
    </source>
</evidence>
<evidence type="ECO:0000259" key="10">
    <source>
        <dbReference type="SMART" id="SM01029"/>
    </source>
</evidence>
<gene>
    <name evidence="11" type="ORF">RDB_LOCUS34288</name>
</gene>
<name>A0A8H2XBR4_9AGAM</name>
<organism evidence="11 12">
    <name type="scientific">Rhizoctonia solani</name>
    <dbReference type="NCBI Taxonomy" id="456999"/>
    <lineage>
        <taxon>Eukaryota</taxon>
        <taxon>Fungi</taxon>
        <taxon>Dikarya</taxon>
        <taxon>Basidiomycota</taxon>
        <taxon>Agaricomycotina</taxon>
        <taxon>Agaricomycetes</taxon>
        <taxon>Cantharellales</taxon>
        <taxon>Ceratobasidiaceae</taxon>
        <taxon>Rhizoctonia</taxon>
    </lineage>
</organism>
<dbReference type="InterPro" id="IPR036833">
    <property type="entry name" value="BetaGal_dom3_sf"/>
</dbReference>
<dbReference type="Gene3D" id="2.60.120.260">
    <property type="entry name" value="Galactose-binding domain-like"/>
    <property type="match status" value="2"/>
</dbReference>
<dbReference type="PANTHER" id="PTHR23421">
    <property type="entry name" value="BETA-GALACTOSIDASE RELATED"/>
    <property type="match status" value="1"/>
</dbReference>
<dbReference type="InterPro" id="IPR025300">
    <property type="entry name" value="BetaGal_jelly_roll_dom"/>
</dbReference>
<dbReference type="SUPFAM" id="SSF117100">
    <property type="entry name" value="Beta-galactosidase LacA, domain 3"/>
    <property type="match status" value="1"/>
</dbReference>
<comment type="caution">
    <text evidence="11">The sequence shown here is derived from an EMBL/GenBank/DDBJ whole genome shotgun (WGS) entry which is preliminary data.</text>
</comment>
<dbReference type="InterPro" id="IPR008979">
    <property type="entry name" value="Galactose-bd-like_sf"/>
</dbReference>
<evidence type="ECO:0000256" key="4">
    <source>
        <dbReference type="ARBA" id="ARBA00022729"/>
    </source>
</evidence>
<dbReference type="Proteomes" id="UP000663831">
    <property type="component" value="Unassembled WGS sequence"/>
</dbReference>
<reference evidence="11" key="1">
    <citation type="submission" date="2021-01" db="EMBL/GenBank/DDBJ databases">
        <authorList>
            <person name="Kaushik A."/>
        </authorList>
    </citation>
    <scope>NUCLEOTIDE SEQUENCE</scope>
    <source>
        <strain evidence="11">AG3-1AP</strain>
    </source>
</reference>
<dbReference type="Pfam" id="PF13363">
    <property type="entry name" value="BetaGal_dom3"/>
    <property type="match status" value="1"/>
</dbReference>
<dbReference type="InterPro" id="IPR031330">
    <property type="entry name" value="Gly_Hdrlase_35_cat"/>
</dbReference>